<dbReference type="GO" id="GO:0051213">
    <property type="term" value="F:dioxygenase activity"/>
    <property type="evidence" value="ECO:0007669"/>
    <property type="project" value="UniProtKB-KW"/>
</dbReference>
<keyword evidence="3" id="KW-0223">Dioxygenase</keyword>
<reference evidence="8 9" key="1">
    <citation type="journal article" date="2024" name="Science">
        <title>Giant polyketide synthase enzymes in the biosynthesis of giant marine polyether toxins.</title>
        <authorList>
            <person name="Fallon T.R."/>
            <person name="Shende V.V."/>
            <person name="Wierzbicki I.H."/>
            <person name="Pendleton A.L."/>
            <person name="Watervoot N.F."/>
            <person name="Auber R.P."/>
            <person name="Gonzalez D.J."/>
            <person name="Wisecaver J.H."/>
            <person name="Moore B.S."/>
        </authorList>
    </citation>
    <scope>NUCLEOTIDE SEQUENCE [LARGE SCALE GENOMIC DNA]</scope>
    <source>
        <strain evidence="8 9">12B1</strain>
    </source>
</reference>
<evidence type="ECO:0000256" key="4">
    <source>
        <dbReference type="ARBA" id="ARBA00023002"/>
    </source>
</evidence>
<evidence type="ECO:0000256" key="6">
    <source>
        <dbReference type="SAM" id="MobiDB-lite"/>
    </source>
</evidence>
<dbReference type="CDD" id="cd14947">
    <property type="entry name" value="NBR1_like"/>
    <property type="match status" value="1"/>
</dbReference>
<dbReference type="PANTHER" id="PTHR20930">
    <property type="entry name" value="OVARIAN CARCINOMA ANTIGEN CA125-RELATED"/>
    <property type="match status" value="1"/>
</dbReference>
<dbReference type="PROSITE" id="PS51471">
    <property type="entry name" value="FE2OG_OXY"/>
    <property type="match status" value="1"/>
</dbReference>
<protein>
    <recommendedName>
        <fullName evidence="7">Fe2OG dioxygenase domain-containing protein</fullName>
    </recommendedName>
</protein>
<dbReference type="GO" id="GO:0016705">
    <property type="term" value="F:oxidoreductase activity, acting on paired donors, with incorporation or reduction of molecular oxygen"/>
    <property type="evidence" value="ECO:0007669"/>
    <property type="project" value="InterPro"/>
</dbReference>
<dbReference type="InterPro" id="IPR013783">
    <property type="entry name" value="Ig-like_fold"/>
</dbReference>
<keyword evidence="2" id="KW-0479">Metal-binding</keyword>
<dbReference type="Gene3D" id="2.60.40.10">
    <property type="entry name" value="Immunoglobulins"/>
    <property type="match status" value="1"/>
</dbReference>
<keyword evidence="9" id="KW-1185">Reference proteome</keyword>
<dbReference type="EMBL" id="JBGBPQ010000023">
    <property type="protein sequence ID" value="KAL1500423.1"/>
    <property type="molecule type" value="Genomic_DNA"/>
</dbReference>
<dbReference type="GO" id="GO:0031418">
    <property type="term" value="F:L-ascorbic acid binding"/>
    <property type="evidence" value="ECO:0007669"/>
    <property type="project" value="InterPro"/>
</dbReference>
<dbReference type="InterPro" id="IPR006620">
    <property type="entry name" value="Pro_4_hyd_alph"/>
</dbReference>
<sequence length="495" mass="54051">MESTECHRRHTSALALAAADSLGVLHQEPFLPASECERLVDAVERHAQQCGGWPLLGDYEGATSRHVQLEHVPSLHPWLQRHVVGAIVPRLARLFSLDGGALLRPHCRVVKYEADVARPAHTIALHSDGTPFSFILSLNHAFAGGGTYVRCLDRAFSPPVGSALLFCGRWLHCGLPVRSGVRYVLAGFVEIDGVPADLEEALCRVRRLEERLSVVPRLCADGEGLRRRIDGGGTPCALCGTVGRAGRTCHSCAKCGFVACTRCLYARAGPAACEGGEGSWPWRGALPLLVEVERCEWSLSATTIELRPEEKGRAALTRHGVPVSGAAQGEEGQDGRGERHALFVDDLTVPDGASVRPGQVFTKVWLLSQGVEVGAMHWPEEAVDESQLVRDDVDAETFENARWVGHRVLPGAVCLVGRERRGRGEQECGDAGDEDDSNNDTPRHLVEVKVELVAPEQPGRYRVYFRLVHRNSLDGFGDRLWADFVVVSLKQEFSD</sequence>
<feature type="domain" description="Fe2OG dioxygenase" evidence="7">
    <location>
        <begin position="103"/>
        <end position="191"/>
    </location>
</feature>
<proteinExistence type="predicted"/>
<evidence type="ECO:0000256" key="2">
    <source>
        <dbReference type="ARBA" id="ARBA00022723"/>
    </source>
</evidence>
<dbReference type="SMART" id="SM00702">
    <property type="entry name" value="P4Hc"/>
    <property type="match status" value="1"/>
</dbReference>
<evidence type="ECO:0000313" key="9">
    <source>
        <dbReference type="Proteomes" id="UP001515480"/>
    </source>
</evidence>
<dbReference type="Pfam" id="PF16158">
    <property type="entry name" value="N_BRCA1_IG"/>
    <property type="match status" value="1"/>
</dbReference>
<dbReference type="Gene3D" id="2.60.120.620">
    <property type="entry name" value="q2cbj1_9rhob like domain"/>
    <property type="match status" value="1"/>
</dbReference>
<accession>A0AB34IKM3</accession>
<dbReference type="InterPro" id="IPR032350">
    <property type="entry name" value="Nbr1_FW"/>
</dbReference>
<dbReference type="PANTHER" id="PTHR20930:SF0">
    <property type="entry name" value="PROTEIN ILRUN"/>
    <property type="match status" value="1"/>
</dbReference>
<evidence type="ECO:0000256" key="5">
    <source>
        <dbReference type="ARBA" id="ARBA00023004"/>
    </source>
</evidence>
<gene>
    <name evidence="8" type="ORF">AB1Y20_013080</name>
</gene>
<comment type="caution">
    <text evidence="8">The sequence shown here is derived from an EMBL/GenBank/DDBJ whole genome shotgun (WGS) entry which is preliminary data.</text>
</comment>
<comment type="cofactor">
    <cofactor evidence="1">
        <name>L-ascorbate</name>
        <dbReference type="ChEBI" id="CHEBI:38290"/>
    </cofactor>
</comment>
<evidence type="ECO:0000256" key="3">
    <source>
        <dbReference type="ARBA" id="ARBA00022964"/>
    </source>
</evidence>
<organism evidence="8 9">
    <name type="scientific">Prymnesium parvum</name>
    <name type="common">Toxic golden alga</name>
    <dbReference type="NCBI Taxonomy" id="97485"/>
    <lineage>
        <taxon>Eukaryota</taxon>
        <taxon>Haptista</taxon>
        <taxon>Haptophyta</taxon>
        <taxon>Prymnesiophyceae</taxon>
        <taxon>Prymnesiales</taxon>
        <taxon>Prymnesiaceae</taxon>
        <taxon>Prymnesium</taxon>
    </lineage>
</organism>
<keyword evidence="4" id="KW-0560">Oxidoreductase</keyword>
<keyword evidence="5" id="KW-0408">Iron</keyword>
<dbReference type="GO" id="GO:0005506">
    <property type="term" value="F:iron ion binding"/>
    <property type="evidence" value="ECO:0007669"/>
    <property type="project" value="InterPro"/>
</dbReference>
<feature type="region of interest" description="Disordered" evidence="6">
    <location>
        <begin position="423"/>
        <end position="442"/>
    </location>
</feature>
<dbReference type="InterPro" id="IPR005123">
    <property type="entry name" value="Oxoglu/Fe-dep_dioxygenase_dom"/>
</dbReference>
<feature type="compositionally biased region" description="Acidic residues" evidence="6">
    <location>
        <begin position="427"/>
        <end position="438"/>
    </location>
</feature>
<dbReference type="AlphaFoldDB" id="A0AB34IKM3"/>
<name>A0AB34IKM3_PRYPA</name>
<dbReference type="Proteomes" id="UP001515480">
    <property type="component" value="Unassembled WGS sequence"/>
</dbReference>
<evidence type="ECO:0000259" key="7">
    <source>
        <dbReference type="PROSITE" id="PS51471"/>
    </source>
</evidence>
<evidence type="ECO:0000313" key="8">
    <source>
        <dbReference type="EMBL" id="KAL1500423.1"/>
    </source>
</evidence>
<evidence type="ECO:0000256" key="1">
    <source>
        <dbReference type="ARBA" id="ARBA00001961"/>
    </source>
</evidence>